<keyword evidence="3" id="KW-0479">Metal-binding</keyword>
<dbReference type="Pfam" id="PF11614">
    <property type="entry name" value="FixG_C"/>
    <property type="match status" value="1"/>
</dbReference>
<dbReference type="OrthoDB" id="9811700at2"/>
<dbReference type="GO" id="GO:0046872">
    <property type="term" value="F:metal ion binding"/>
    <property type="evidence" value="ECO:0007669"/>
    <property type="project" value="UniProtKB-KW"/>
</dbReference>
<evidence type="ECO:0000256" key="1">
    <source>
        <dbReference type="ARBA" id="ARBA00022448"/>
    </source>
</evidence>
<reference evidence="10" key="1">
    <citation type="journal article" date="2019" name="Genome Announc.">
        <title>Draft Genome Sequence of Pseudoalteromonas piscicida Strain 36Y ROTHPW, an Hypersaline Seawater Isolate from the South Coast of Sonora, Mexico.</title>
        <authorList>
            <person name="Sanchez-Diaz R."/>
            <person name="Molina-Garza Z.J."/>
            <person name="Cruz-Suarez L.E."/>
            <person name="Selvin J."/>
            <person name="Kiran G.S."/>
            <person name="Ibarra-Gamez J.C."/>
            <person name="Gomez-Gil B."/>
            <person name="Galaviz-Silva L."/>
        </authorList>
    </citation>
    <scope>NUCLEOTIDE SEQUENCE [LARGE SCALE GENOMIC DNA]</scope>
    <source>
        <strain evidence="10">36Y_RITHPW</strain>
    </source>
</reference>
<dbReference type="GO" id="GO:0051539">
    <property type="term" value="F:4 iron, 4 sulfur cluster binding"/>
    <property type="evidence" value="ECO:0007669"/>
    <property type="project" value="UniProtKB-KW"/>
</dbReference>
<dbReference type="AlphaFoldDB" id="A0A2A5JS07"/>
<feature type="domain" description="4Fe-4S ferredoxin-type" evidence="8">
    <location>
        <begin position="252"/>
        <end position="280"/>
    </location>
</feature>
<dbReference type="Gene3D" id="1.10.1060.10">
    <property type="entry name" value="Alpha-helical ferredoxin"/>
    <property type="match status" value="1"/>
</dbReference>
<sequence length="460" mass="52947">MKFDIKEEDMIIKPYKQEGPIYVREQKGYFQKIRRNLGWFLMLTFVLIPWIQYNGQQAILLDFGKQQFKIFGATFLPQDFMILAWIFMVGAFALFFVTTWLGRVWCGYTCPQTIWMLMFTWVEHRVEGTRNQRIKLDKSSWDSKKVAKKTAKHAIWLLISVFTATSFMAYFIPAKELYLEMFTLEWSGLTSFWVFLFALCTYGNAGFLREKMCTVACPYSRFQSVMFDKDTLVVTYDSERGENRGRRKRKEDPKQLGLGDCVDCNLCVEVCPAGIDIRNGLQYECINCGLCIDACNETMNKFGYQPDLIKYQSEHQQAGKKSNPFRLKIVGYGAITALIMVTMVIWAFNRTPIEASVIRDRNALYRVNYEGLVENPYTLSVINKTQHDLTYTVSLKGLPDAKLTAPATTHIAGGDMALIPITVIADGYDLKGKRTPIQFTIESQQDASISITKDSYFYKN</sequence>
<evidence type="ECO:0000256" key="4">
    <source>
        <dbReference type="ARBA" id="ARBA00022982"/>
    </source>
</evidence>
<organism evidence="9 10">
    <name type="scientific">Pseudoalteromonas piscicida</name>
    <dbReference type="NCBI Taxonomy" id="43662"/>
    <lineage>
        <taxon>Bacteria</taxon>
        <taxon>Pseudomonadati</taxon>
        <taxon>Pseudomonadota</taxon>
        <taxon>Gammaproteobacteria</taxon>
        <taxon>Alteromonadales</taxon>
        <taxon>Pseudoalteromonadaceae</taxon>
        <taxon>Pseudoalteromonas</taxon>
    </lineage>
</organism>
<feature type="transmembrane region" description="Helical" evidence="7">
    <location>
        <begin position="154"/>
        <end position="172"/>
    </location>
</feature>
<dbReference type="RefSeq" id="WP_099641615.1">
    <property type="nucleotide sequence ID" value="NZ_NKHF01000037.1"/>
</dbReference>
<evidence type="ECO:0000256" key="3">
    <source>
        <dbReference type="ARBA" id="ARBA00022723"/>
    </source>
</evidence>
<name>A0A2A5JS07_PSEO7</name>
<keyword evidence="6" id="KW-0411">Iron-sulfur</keyword>
<dbReference type="InterPro" id="IPR017900">
    <property type="entry name" value="4Fe4S_Fe_S_CS"/>
</dbReference>
<feature type="transmembrane region" description="Helical" evidence="7">
    <location>
        <begin position="36"/>
        <end position="53"/>
    </location>
</feature>
<evidence type="ECO:0000256" key="7">
    <source>
        <dbReference type="SAM" id="Phobius"/>
    </source>
</evidence>
<feature type="transmembrane region" description="Helical" evidence="7">
    <location>
        <begin position="184"/>
        <end position="202"/>
    </location>
</feature>
<dbReference type="NCBIfam" id="TIGR02745">
    <property type="entry name" value="ccoG_rdxA_fixG"/>
    <property type="match status" value="1"/>
</dbReference>
<keyword evidence="4" id="KW-0249">Electron transport</keyword>
<evidence type="ECO:0000256" key="6">
    <source>
        <dbReference type="ARBA" id="ARBA00023014"/>
    </source>
</evidence>
<dbReference type="InterPro" id="IPR032879">
    <property type="entry name" value="FixG_C"/>
</dbReference>
<dbReference type="PROSITE" id="PS00198">
    <property type="entry name" value="4FE4S_FER_1"/>
    <property type="match status" value="1"/>
</dbReference>
<keyword evidence="10" id="KW-1185">Reference proteome</keyword>
<evidence type="ECO:0000256" key="5">
    <source>
        <dbReference type="ARBA" id="ARBA00023004"/>
    </source>
</evidence>
<feature type="transmembrane region" description="Helical" evidence="7">
    <location>
        <begin position="329"/>
        <end position="348"/>
    </location>
</feature>
<dbReference type="PANTHER" id="PTHR30176:SF3">
    <property type="entry name" value="FERREDOXIN-TYPE PROTEIN NAPH"/>
    <property type="match status" value="1"/>
</dbReference>
<dbReference type="EMBL" id="NKHF01000037">
    <property type="protein sequence ID" value="PCK32167.1"/>
    <property type="molecule type" value="Genomic_DNA"/>
</dbReference>
<dbReference type="Pfam" id="PF13746">
    <property type="entry name" value="Fer4_18"/>
    <property type="match status" value="1"/>
</dbReference>
<dbReference type="Gene3D" id="2.60.40.10">
    <property type="entry name" value="Immunoglobulins"/>
    <property type="match status" value="1"/>
</dbReference>
<dbReference type="InterPro" id="IPR014116">
    <property type="entry name" value="Cyt_c_oxidase_cbb3_FixG"/>
</dbReference>
<dbReference type="Proteomes" id="UP000228621">
    <property type="component" value="Unassembled WGS sequence"/>
</dbReference>
<keyword evidence="7" id="KW-1133">Transmembrane helix</keyword>
<comment type="caution">
    <text evidence="9">The sequence shown here is derived from an EMBL/GenBank/DDBJ whole genome shotgun (WGS) entry which is preliminary data.</text>
</comment>
<evidence type="ECO:0000256" key="2">
    <source>
        <dbReference type="ARBA" id="ARBA00022485"/>
    </source>
</evidence>
<dbReference type="SUPFAM" id="SSF54862">
    <property type="entry name" value="4Fe-4S ferredoxins"/>
    <property type="match status" value="1"/>
</dbReference>
<accession>A0A2A5JS07</accession>
<dbReference type="GO" id="GO:0005886">
    <property type="term" value="C:plasma membrane"/>
    <property type="evidence" value="ECO:0007669"/>
    <property type="project" value="TreeGrafter"/>
</dbReference>
<dbReference type="PROSITE" id="PS51379">
    <property type="entry name" value="4FE4S_FER_2"/>
    <property type="match status" value="1"/>
</dbReference>
<keyword evidence="1" id="KW-0813">Transport</keyword>
<evidence type="ECO:0000259" key="8">
    <source>
        <dbReference type="PROSITE" id="PS51379"/>
    </source>
</evidence>
<evidence type="ECO:0000313" key="10">
    <source>
        <dbReference type="Proteomes" id="UP000228621"/>
    </source>
</evidence>
<evidence type="ECO:0000313" key="9">
    <source>
        <dbReference type="EMBL" id="PCK32167.1"/>
    </source>
</evidence>
<keyword evidence="2" id="KW-0004">4Fe-4S</keyword>
<keyword evidence="5" id="KW-0408">Iron</keyword>
<protein>
    <submittedName>
        <fullName evidence="9">Cytochrome c oxidase accessory protein CcoG</fullName>
    </submittedName>
</protein>
<proteinExistence type="predicted"/>
<keyword evidence="7" id="KW-0812">Transmembrane</keyword>
<keyword evidence="7" id="KW-0472">Membrane</keyword>
<dbReference type="InterPro" id="IPR013783">
    <property type="entry name" value="Ig-like_fold"/>
</dbReference>
<dbReference type="PANTHER" id="PTHR30176">
    <property type="entry name" value="FERREDOXIN-TYPE PROTEIN NAPH"/>
    <property type="match status" value="1"/>
</dbReference>
<dbReference type="InterPro" id="IPR051684">
    <property type="entry name" value="Electron_Trans/Redox"/>
</dbReference>
<feature type="transmembrane region" description="Helical" evidence="7">
    <location>
        <begin position="82"/>
        <end position="102"/>
    </location>
</feature>
<dbReference type="InterPro" id="IPR009051">
    <property type="entry name" value="Helical_ferredxn"/>
</dbReference>
<dbReference type="InterPro" id="IPR017896">
    <property type="entry name" value="4Fe4S_Fe-S-bd"/>
</dbReference>
<gene>
    <name evidence="9" type="primary">ccoG</name>
    <name evidence="9" type="ORF">CEX98_08250</name>
</gene>